<dbReference type="SUPFAM" id="SSF52540">
    <property type="entry name" value="P-loop containing nucleoside triphosphate hydrolases"/>
    <property type="match status" value="2"/>
</dbReference>
<dbReference type="KEGG" id="sbr:SY1_08380"/>
<dbReference type="InterPro" id="IPR050742">
    <property type="entry name" value="Helicase_Restrict-Modif_Enz"/>
</dbReference>
<sequence length="906" mass="102111">MELKSYQQDVLADLSRFLDLLNETQNSREAYRRLWEERGVPVTDGGKSGMATYRVGLEGVPEVCLKVPTGGGKTFIAANAVRRVFNAMPARRVRAVAWLVPSDAILTQTHQALSTASHPYRQQLNLDFSGRVEVYTKQELLNGQNFNPVAVTEQLSVFVLSYDSFRTKNKEGRKAYQENGNLAPFARFYREQEAESGGASAEADDTALIQVIRRMNPMVIVDESHHAQSELSREMLANFNPCFVLELTATPKERSNVISFVDAVQLKREHMVKLPVIVYNRRTQGDVYADAISIREKLERAAASEKSGAYIRPIALFQAQPKNSTDNATYQKIRDTLVDAGIPEAQIAIKTADRDELRGVDLLSQDCPVRFIITVNALKEGWDCPFAYVLATVANRSSPVDVEQILGRVLRLPHARKNKSEVLNLSYVITSSADFYDTLERVVAGLNNAGFSSRDYRAEDSAPAAEADTQPSALQLHISPEADSMNPSGAHETPEANEDQDVDVVALKTRVAEAMKPDEDRSSEPEISDEIPGHDLLARALEQNAKYEAEMEKEEGGDGKNGGGLSRVPVEVREKMEYFAMREEYRETAQKLILPQFMIQKEMLLLSLDEGDYANYEIVEPEDLTVDFTLRNKDTMIDFSTMNTQIGGVDVGAKGEAPRAWKLSEADSLQFKKWFSSQPSTVRIAVCRQTIFEQLSSKINCISDVDLRKYVERVVENMDSDQLGDMEQSPFPYFRKIQEKINALLTEHRRKRFELLLNQGKIICRPSFRLREVISPVRHTAAIAKSLYTAEEDMNGYERDMVMELSGMDNLLWWHRNIAKREFQINGPLHAYPDFIAMTKSGKVLMIEAKGDHLENADSREKAWTGDKWASAAGKDFRYYMVFQQRQPGWPGTCNIEAFKAIARGL</sequence>
<dbReference type="RefSeq" id="WP_015556284.1">
    <property type="nucleotide sequence ID" value="NC_021038.1"/>
</dbReference>
<evidence type="ECO:0000259" key="2">
    <source>
        <dbReference type="Pfam" id="PF04851"/>
    </source>
</evidence>
<dbReference type="PANTHER" id="PTHR47396">
    <property type="entry name" value="TYPE I RESTRICTION ENZYME ECOKI R PROTEIN"/>
    <property type="match status" value="1"/>
</dbReference>
<proteinExistence type="predicted"/>
<dbReference type="InterPro" id="IPR006935">
    <property type="entry name" value="Helicase/UvrB_N"/>
</dbReference>
<evidence type="ECO:0000313" key="3">
    <source>
        <dbReference type="EMBL" id="CBL28137.1"/>
    </source>
</evidence>
<dbReference type="AlphaFoldDB" id="A0AB94IWM2"/>
<keyword evidence="3" id="KW-0067">ATP-binding</keyword>
<dbReference type="GO" id="GO:0005524">
    <property type="term" value="F:ATP binding"/>
    <property type="evidence" value="ECO:0007669"/>
    <property type="project" value="InterPro"/>
</dbReference>
<feature type="compositionally biased region" description="Basic and acidic residues" evidence="1">
    <location>
        <begin position="510"/>
        <end position="524"/>
    </location>
</feature>
<dbReference type="Proteomes" id="UP000008957">
    <property type="component" value="Chromosome"/>
</dbReference>
<protein>
    <submittedName>
        <fullName evidence="3">DNA or RNA helicases of superfamily II</fullName>
    </submittedName>
</protein>
<keyword evidence="3" id="KW-0347">Helicase</keyword>
<dbReference type="GO" id="GO:0004386">
    <property type="term" value="F:helicase activity"/>
    <property type="evidence" value="ECO:0007669"/>
    <property type="project" value="UniProtKB-KW"/>
</dbReference>
<dbReference type="GO" id="GO:0016787">
    <property type="term" value="F:hydrolase activity"/>
    <property type="evidence" value="ECO:0007669"/>
    <property type="project" value="InterPro"/>
</dbReference>
<reference evidence="3 4" key="2">
    <citation type="submission" date="2010-03" db="EMBL/GenBank/DDBJ databases">
        <authorList>
            <person name="Pajon A."/>
        </authorList>
    </citation>
    <scope>NUCLEOTIDE SEQUENCE [LARGE SCALE GENOMIC DNA]</scope>
    <source>
        <strain evidence="3 4">SGP1</strain>
    </source>
</reference>
<keyword evidence="3" id="KW-0547">Nucleotide-binding</keyword>
<dbReference type="GO" id="GO:0005829">
    <property type="term" value="C:cytosol"/>
    <property type="evidence" value="ECO:0007669"/>
    <property type="project" value="TreeGrafter"/>
</dbReference>
<feature type="region of interest" description="Disordered" evidence="1">
    <location>
        <begin position="480"/>
        <end position="534"/>
    </location>
</feature>
<name>A0AB94IWM2_9BACT</name>
<keyword evidence="3" id="KW-0378">Hydrolase</keyword>
<reference evidence="4" key="1">
    <citation type="submission" date="2010-03" db="EMBL/GenBank/DDBJ databases">
        <title>The genome sequence of Synergistetes sp. SGP1.</title>
        <authorList>
            <consortium name="metaHIT consortium -- http://www.metahit.eu/"/>
            <person name="Pajon A."/>
            <person name="Turner K."/>
            <person name="Parkhill J."/>
            <person name="Wade W."/>
            <person name="Vartoukian S."/>
        </authorList>
    </citation>
    <scope>NUCLEOTIDE SEQUENCE [LARGE SCALE GENOMIC DNA]</scope>
    <source>
        <strain evidence="4">SGP1</strain>
    </source>
</reference>
<dbReference type="PANTHER" id="PTHR47396:SF1">
    <property type="entry name" value="ATP-DEPENDENT HELICASE IRC3-RELATED"/>
    <property type="match status" value="1"/>
</dbReference>
<feature type="domain" description="Helicase/UvrB N-terminal" evidence="2">
    <location>
        <begin position="2"/>
        <end position="252"/>
    </location>
</feature>
<organism evidence="3 4">
    <name type="scientific">Fretibacterium fastidiosum</name>
    <dbReference type="NCBI Taxonomy" id="651822"/>
    <lineage>
        <taxon>Bacteria</taxon>
        <taxon>Thermotogati</taxon>
        <taxon>Synergistota</taxon>
        <taxon>Synergistia</taxon>
        <taxon>Synergistales</taxon>
        <taxon>Aminobacteriaceae</taxon>
        <taxon>Fretibacterium</taxon>
    </lineage>
</organism>
<dbReference type="Pfam" id="PF04851">
    <property type="entry name" value="ResIII"/>
    <property type="match status" value="1"/>
</dbReference>
<accession>A0AB94IWM2</accession>
<dbReference type="EMBL" id="FP929056">
    <property type="protein sequence ID" value="CBL28137.1"/>
    <property type="molecule type" value="Genomic_DNA"/>
</dbReference>
<dbReference type="Gene3D" id="3.40.50.300">
    <property type="entry name" value="P-loop containing nucleotide triphosphate hydrolases"/>
    <property type="match status" value="2"/>
</dbReference>
<evidence type="ECO:0000313" key="4">
    <source>
        <dbReference type="Proteomes" id="UP000008957"/>
    </source>
</evidence>
<dbReference type="InterPro" id="IPR027417">
    <property type="entry name" value="P-loop_NTPase"/>
</dbReference>
<evidence type="ECO:0000256" key="1">
    <source>
        <dbReference type="SAM" id="MobiDB-lite"/>
    </source>
</evidence>
<dbReference type="GO" id="GO:0003677">
    <property type="term" value="F:DNA binding"/>
    <property type="evidence" value="ECO:0007669"/>
    <property type="project" value="InterPro"/>
</dbReference>
<keyword evidence="4" id="KW-1185">Reference proteome</keyword>
<gene>
    <name evidence="3" type="ORF">SY1_08380</name>
</gene>